<proteinExistence type="predicted"/>
<keyword evidence="2" id="KW-0812">Transmembrane</keyword>
<evidence type="ECO:0000256" key="1">
    <source>
        <dbReference type="SAM" id="MobiDB-lite"/>
    </source>
</evidence>
<keyword evidence="5" id="KW-1185">Reference proteome</keyword>
<dbReference type="Ensembl" id="ENSCCRT00010005318.1">
    <property type="protein sequence ID" value="ENSCCRP00010004920.1"/>
    <property type="gene ID" value="ENSCCRG00010002003.1"/>
</dbReference>
<feature type="compositionally biased region" description="Acidic residues" evidence="1">
    <location>
        <begin position="155"/>
        <end position="166"/>
    </location>
</feature>
<organism evidence="4 5">
    <name type="scientific">Cyprinus carpio</name>
    <name type="common">Common carp</name>
    <dbReference type="NCBI Taxonomy" id="7962"/>
    <lineage>
        <taxon>Eukaryota</taxon>
        <taxon>Metazoa</taxon>
        <taxon>Chordata</taxon>
        <taxon>Craniata</taxon>
        <taxon>Vertebrata</taxon>
        <taxon>Euteleostomi</taxon>
        <taxon>Actinopterygii</taxon>
        <taxon>Neopterygii</taxon>
        <taxon>Teleostei</taxon>
        <taxon>Ostariophysi</taxon>
        <taxon>Cypriniformes</taxon>
        <taxon>Cyprinidae</taxon>
        <taxon>Cyprininae</taxon>
        <taxon>Cyprinus</taxon>
    </lineage>
</organism>
<accession>A0A8C1GAN2</accession>
<feature type="transmembrane region" description="Helical" evidence="2">
    <location>
        <begin position="257"/>
        <end position="280"/>
    </location>
</feature>
<dbReference type="GO" id="GO:0071253">
    <property type="term" value="F:connexin binding"/>
    <property type="evidence" value="ECO:0007669"/>
    <property type="project" value="InterPro"/>
</dbReference>
<protein>
    <recommendedName>
        <fullName evidence="3">Consortin C-terminal domain-containing protein</fullName>
    </recommendedName>
</protein>
<evidence type="ECO:0000256" key="2">
    <source>
        <dbReference type="SAM" id="Phobius"/>
    </source>
</evidence>
<feature type="region of interest" description="Disordered" evidence="1">
    <location>
        <begin position="130"/>
        <end position="166"/>
    </location>
</feature>
<reference evidence="4" key="2">
    <citation type="submission" date="2025-09" db="UniProtKB">
        <authorList>
            <consortium name="Ensembl"/>
        </authorList>
    </citation>
    <scope>IDENTIFICATION</scope>
</reference>
<dbReference type="InterPro" id="IPR028129">
    <property type="entry name" value="Consortin_C"/>
</dbReference>
<evidence type="ECO:0000313" key="4">
    <source>
        <dbReference type="Ensembl" id="ENSCCRP00010004920.1"/>
    </source>
</evidence>
<reference evidence="4" key="1">
    <citation type="submission" date="2025-08" db="UniProtKB">
        <authorList>
            <consortium name="Ensembl"/>
        </authorList>
    </citation>
    <scope>IDENTIFICATION</scope>
</reference>
<evidence type="ECO:0000259" key="3">
    <source>
        <dbReference type="Pfam" id="PF15281"/>
    </source>
</evidence>
<name>A0A8C1GAN2_CYPCA</name>
<dbReference type="Proteomes" id="UP000694427">
    <property type="component" value="Unplaced"/>
</dbReference>
<dbReference type="AlphaFoldDB" id="A0A8C1GAN2"/>
<dbReference type="Pfam" id="PF15281">
    <property type="entry name" value="Consortin_C"/>
    <property type="match status" value="1"/>
</dbReference>
<sequence>MEESEMRKSVRWKETGRISLTAEDIISSLLTASDENQNKLQEAEAKHSSENMNPEERSSTNIKSHSCSVDHGSLSGIVPPGPSPSLLASLQSLAEHNDHMLLPHSLHQVRALLLLQNMDDIRLHNSSTLVPEHRRSKSEHASVNSTERDNRDCELNEEEDEEGLEEDECWNEKLQDDTVCDGQVPVDELANHFQVEELRRCRSDFASNGLVSILKKRVYIKETENALPLKDSTKRRVRFREPDDAFDQDESARNSCLILLILCLVTVVISMGGTALYCLVGEAYSNVCVDFSQNVDFYFGPVRRGMDALAQWLSSDAS</sequence>
<dbReference type="InterPro" id="IPR042318">
    <property type="entry name" value="Consortin"/>
</dbReference>
<dbReference type="GO" id="GO:0030133">
    <property type="term" value="C:transport vesicle"/>
    <property type="evidence" value="ECO:0007669"/>
    <property type="project" value="TreeGrafter"/>
</dbReference>
<dbReference type="GO" id="GO:0042998">
    <property type="term" value="P:positive regulation of Golgi to plasma membrane protein transport"/>
    <property type="evidence" value="ECO:0007669"/>
    <property type="project" value="InterPro"/>
</dbReference>
<dbReference type="GO" id="GO:0005802">
    <property type="term" value="C:trans-Golgi network"/>
    <property type="evidence" value="ECO:0007669"/>
    <property type="project" value="InterPro"/>
</dbReference>
<feature type="region of interest" description="Disordered" evidence="1">
    <location>
        <begin position="36"/>
        <end position="68"/>
    </location>
</feature>
<keyword evidence="2" id="KW-0472">Membrane</keyword>
<keyword evidence="2" id="KW-1133">Transmembrane helix</keyword>
<evidence type="ECO:0000313" key="5">
    <source>
        <dbReference type="Proteomes" id="UP000694427"/>
    </source>
</evidence>
<dbReference type="PANTHER" id="PTHR28581:SF1">
    <property type="entry name" value="CONSORTIN"/>
    <property type="match status" value="1"/>
</dbReference>
<dbReference type="PANTHER" id="PTHR28581">
    <property type="entry name" value="CONSORTIN"/>
    <property type="match status" value="1"/>
</dbReference>
<feature type="domain" description="Consortin C-terminal" evidence="3">
    <location>
        <begin position="207"/>
        <end position="314"/>
    </location>
</feature>
<feature type="compositionally biased region" description="Basic and acidic residues" evidence="1">
    <location>
        <begin position="41"/>
        <end position="58"/>
    </location>
</feature>
<dbReference type="GO" id="GO:0005886">
    <property type="term" value="C:plasma membrane"/>
    <property type="evidence" value="ECO:0007669"/>
    <property type="project" value="TreeGrafter"/>
</dbReference>